<dbReference type="SUPFAM" id="SSF54786">
    <property type="entry name" value="YcfA/nrd intein domain"/>
    <property type="match status" value="1"/>
</dbReference>
<dbReference type="InterPro" id="IPR038570">
    <property type="entry name" value="HicA_sf"/>
</dbReference>
<dbReference type="Gene3D" id="3.30.920.30">
    <property type="entry name" value="Hypothetical protein"/>
    <property type="match status" value="1"/>
</dbReference>
<evidence type="ECO:0008006" key="3">
    <source>
        <dbReference type="Google" id="ProtNLM"/>
    </source>
</evidence>
<evidence type="ECO:0000313" key="2">
    <source>
        <dbReference type="Proteomes" id="UP000226106"/>
    </source>
</evidence>
<dbReference type="Proteomes" id="UP000226106">
    <property type="component" value="Unassembled WGS sequence"/>
</dbReference>
<evidence type="ECO:0000313" key="1">
    <source>
        <dbReference type="EMBL" id="PFT34411.1"/>
    </source>
</evidence>
<dbReference type="AlphaFoldDB" id="A0A9X7FSM8"/>
<protein>
    <recommendedName>
        <fullName evidence="3">Type II toxin-antitoxin system HicA family toxin</fullName>
    </recommendedName>
</protein>
<comment type="caution">
    <text evidence="1">The sequence shown here is derived from an EMBL/GenBank/DDBJ whole genome shotgun (WGS) entry which is preliminary data.</text>
</comment>
<sequence>MPTFKELKRFCEKDGWECYKDTDHYFYRKIMSDGTIKRTKVSKGTGEIKHHLWRKILKQQLQVSLEYFNDHI</sequence>
<organism evidence="1 2">
    <name type="scientific">Bacillus thuringiensis</name>
    <dbReference type="NCBI Taxonomy" id="1428"/>
    <lineage>
        <taxon>Bacteria</taxon>
        <taxon>Bacillati</taxon>
        <taxon>Bacillota</taxon>
        <taxon>Bacilli</taxon>
        <taxon>Bacillales</taxon>
        <taxon>Bacillaceae</taxon>
        <taxon>Bacillus</taxon>
        <taxon>Bacillus cereus group</taxon>
    </lineage>
</organism>
<name>A0A9X7FSM8_BACTU</name>
<dbReference type="RefSeq" id="WP_098641225.1">
    <property type="nucleotide sequence ID" value="NZ_NVCO01000140.1"/>
</dbReference>
<accession>A0A9X7FSM8</accession>
<proteinExistence type="predicted"/>
<dbReference type="EMBL" id="NVCO01000140">
    <property type="protein sequence ID" value="PFT34411.1"/>
    <property type="molecule type" value="Genomic_DNA"/>
</dbReference>
<gene>
    <name evidence="1" type="ORF">COK72_31540</name>
</gene>
<reference evidence="1 2" key="1">
    <citation type="submission" date="2017-09" db="EMBL/GenBank/DDBJ databases">
        <title>Large-scale bioinformatics analysis of Bacillus genomes uncovers conserved roles of natural products in bacterial physiology.</title>
        <authorList>
            <consortium name="Agbiome Team Llc"/>
            <person name="Bleich R.M."/>
            <person name="Grubbs K.J."/>
            <person name="Santa Maria K.C."/>
            <person name="Allen S.E."/>
            <person name="Farag S."/>
            <person name="Shank E.A."/>
            <person name="Bowers A."/>
        </authorList>
    </citation>
    <scope>NUCLEOTIDE SEQUENCE [LARGE SCALE GENOMIC DNA]</scope>
    <source>
        <strain evidence="1 2">AFS065400</strain>
    </source>
</reference>